<keyword evidence="5" id="KW-0560">Oxidoreductase</keyword>
<comment type="similarity">
    <text evidence="2">Belongs to the cytochrome P450 family.</text>
</comment>
<dbReference type="SUPFAM" id="SSF48264">
    <property type="entry name" value="Cytochrome P450"/>
    <property type="match status" value="1"/>
</dbReference>
<gene>
    <name evidence="9" type="primary">trt6_2</name>
    <name evidence="9" type="ORF">DBV05_g7688</name>
</gene>
<dbReference type="AlphaFoldDB" id="A0A5N5D8I8"/>
<dbReference type="PANTHER" id="PTHR46206:SF2">
    <property type="entry name" value="CYTOCHROME P450 MONOOXYGENASE AUSG-RELATED"/>
    <property type="match status" value="1"/>
</dbReference>
<dbReference type="CDD" id="cd11041">
    <property type="entry name" value="CYP503A1-like"/>
    <property type="match status" value="1"/>
</dbReference>
<dbReference type="GO" id="GO:0016705">
    <property type="term" value="F:oxidoreductase activity, acting on paired donors, with incorporation or reduction of molecular oxygen"/>
    <property type="evidence" value="ECO:0007669"/>
    <property type="project" value="InterPro"/>
</dbReference>
<dbReference type="InterPro" id="IPR002403">
    <property type="entry name" value="Cyt_P450_E_grp-IV"/>
</dbReference>
<dbReference type="OrthoDB" id="1844152at2759"/>
<dbReference type="Pfam" id="PF00067">
    <property type="entry name" value="p450"/>
    <property type="match status" value="1"/>
</dbReference>
<evidence type="ECO:0000256" key="6">
    <source>
        <dbReference type="ARBA" id="ARBA00023004"/>
    </source>
</evidence>
<evidence type="ECO:0000256" key="2">
    <source>
        <dbReference type="ARBA" id="ARBA00010617"/>
    </source>
</evidence>
<protein>
    <submittedName>
        <fullName evidence="9">Cytochrome P450 monooxygenase trt6</fullName>
    </submittedName>
</protein>
<evidence type="ECO:0000256" key="4">
    <source>
        <dbReference type="ARBA" id="ARBA00022723"/>
    </source>
</evidence>
<comment type="cofactor">
    <cofactor evidence="1 8">
        <name>heme</name>
        <dbReference type="ChEBI" id="CHEBI:30413"/>
    </cofactor>
</comment>
<evidence type="ECO:0000313" key="9">
    <source>
        <dbReference type="EMBL" id="KAB2573632.1"/>
    </source>
</evidence>
<reference evidence="9 10" key="1">
    <citation type="journal article" date="2019" name="Sci. Rep.">
        <title>A multi-omics analysis of the grapevine pathogen Lasiodiplodia theobromae reveals that temperature affects the expression of virulence- and pathogenicity-related genes.</title>
        <authorList>
            <person name="Felix C."/>
            <person name="Meneses R."/>
            <person name="Goncalves M.F.M."/>
            <person name="Tilleman L."/>
            <person name="Duarte A.S."/>
            <person name="Jorrin-Novo J.V."/>
            <person name="Van de Peer Y."/>
            <person name="Deforce D."/>
            <person name="Van Nieuwerburgh F."/>
            <person name="Esteves A.C."/>
            <person name="Alves A."/>
        </authorList>
    </citation>
    <scope>NUCLEOTIDE SEQUENCE [LARGE SCALE GENOMIC DNA]</scope>
    <source>
        <strain evidence="9 10">LA-SOL3</strain>
    </source>
</reference>
<dbReference type="InterPro" id="IPR036396">
    <property type="entry name" value="Cyt_P450_sf"/>
</dbReference>
<keyword evidence="7 9" id="KW-0503">Monooxygenase</keyword>
<proteinExistence type="inferred from homology"/>
<dbReference type="GO" id="GO:0004497">
    <property type="term" value="F:monooxygenase activity"/>
    <property type="evidence" value="ECO:0007669"/>
    <property type="project" value="UniProtKB-KW"/>
</dbReference>
<dbReference type="InterPro" id="IPR001128">
    <property type="entry name" value="Cyt_P450"/>
</dbReference>
<dbReference type="Proteomes" id="UP000325902">
    <property type="component" value="Unassembled WGS sequence"/>
</dbReference>
<evidence type="ECO:0000256" key="7">
    <source>
        <dbReference type="ARBA" id="ARBA00023033"/>
    </source>
</evidence>
<keyword evidence="3 8" id="KW-0349">Heme</keyword>
<organism evidence="9 10">
    <name type="scientific">Lasiodiplodia theobromae</name>
    <dbReference type="NCBI Taxonomy" id="45133"/>
    <lineage>
        <taxon>Eukaryota</taxon>
        <taxon>Fungi</taxon>
        <taxon>Dikarya</taxon>
        <taxon>Ascomycota</taxon>
        <taxon>Pezizomycotina</taxon>
        <taxon>Dothideomycetes</taxon>
        <taxon>Dothideomycetes incertae sedis</taxon>
        <taxon>Botryosphaeriales</taxon>
        <taxon>Botryosphaeriaceae</taxon>
        <taxon>Lasiodiplodia</taxon>
    </lineage>
</organism>
<keyword evidence="10" id="KW-1185">Reference proteome</keyword>
<evidence type="ECO:0000256" key="3">
    <source>
        <dbReference type="ARBA" id="ARBA00022617"/>
    </source>
</evidence>
<evidence type="ECO:0000313" key="10">
    <source>
        <dbReference type="Proteomes" id="UP000325902"/>
    </source>
</evidence>
<comment type="caution">
    <text evidence="9">The sequence shown here is derived from an EMBL/GenBank/DDBJ whole genome shotgun (WGS) entry which is preliminary data.</text>
</comment>
<dbReference type="GO" id="GO:0020037">
    <property type="term" value="F:heme binding"/>
    <property type="evidence" value="ECO:0007669"/>
    <property type="project" value="InterPro"/>
</dbReference>
<dbReference type="PANTHER" id="PTHR46206">
    <property type="entry name" value="CYTOCHROME P450"/>
    <property type="match status" value="1"/>
</dbReference>
<name>A0A5N5D8I8_9PEZI</name>
<evidence type="ECO:0000256" key="8">
    <source>
        <dbReference type="PIRSR" id="PIRSR602403-1"/>
    </source>
</evidence>
<evidence type="ECO:0000256" key="5">
    <source>
        <dbReference type="ARBA" id="ARBA00023002"/>
    </source>
</evidence>
<accession>A0A5N5D8I8</accession>
<dbReference type="GO" id="GO:0005506">
    <property type="term" value="F:iron ion binding"/>
    <property type="evidence" value="ECO:0007669"/>
    <property type="project" value="InterPro"/>
</dbReference>
<keyword evidence="6 8" id="KW-0408">Iron</keyword>
<feature type="binding site" description="axial binding residue" evidence="8">
    <location>
        <position position="475"/>
    </location>
    <ligand>
        <name>heme</name>
        <dbReference type="ChEBI" id="CHEBI:30413"/>
    </ligand>
    <ligandPart>
        <name>Fe</name>
        <dbReference type="ChEBI" id="CHEBI:18248"/>
    </ligandPart>
</feature>
<dbReference type="Gene3D" id="1.10.630.10">
    <property type="entry name" value="Cytochrome P450"/>
    <property type="match status" value="1"/>
</dbReference>
<dbReference type="PRINTS" id="PR00465">
    <property type="entry name" value="EP450IV"/>
</dbReference>
<dbReference type="EMBL" id="VCHE01000055">
    <property type="protein sequence ID" value="KAB2573632.1"/>
    <property type="molecule type" value="Genomic_DNA"/>
</dbReference>
<keyword evidence="4 8" id="KW-0479">Metal-binding</keyword>
<sequence>MANNTLNAPSSGSSGGSLPFGDPTTVLFSALAGLFLIIFHQWSRTPKIPTINAYPGDWMLKKAHKDFEQNARALIREGTEKFKGPFRIITALSSTILVPTEWAEWVKNCNDLDHLEWTYHEFFAGYPGWEGITAAVCDPNKLLIEITKSKLNQNSRKNPWSKLSPTKLILLIECTLFREQITKTLHKVWTDKPEWHSIDWHTDSLTFVSQMSAAVFVGPELCADPEWQDITITYAVNMFLATRALRRYPRFTRTLANWFLPESTKCREQVRRGRRMIQDVMEKRAKERREALSQGREPEKHEDTLAWLEERASKGKSYDPVAIQLGFAMAGLHTTTQLLKQAVLDICGQPELVAPLREEVEKAVAESGWTTAGLYKMQLLDSAIKETLRLKPGLLANLERRSLKDITLPDGTKIPRGTNVSVDSSRMWDPTVYGDDAAKFDGFRFLRLRNEGAPATSMVSSSPEQFTFGMGKSICPGRFFVHNEVKVALATILLEYDVKLTDGYTPKFVEFGFEIVVDPAPKVEVRRR</sequence>
<evidence type="ECO:0000256" key="1">
    <source>
        <dbReference type="ARBA" id="ARBA00001971"/>
    </source>
</evidence>